<reference evidence="3" key="1">
    <citation type="journal article" date="2019" name="Int. J. Syst. Evol. Microbiol.">
        <title>The Global Catalogue of Microorganisms (GCM) 10K type strain sequencing project: providing services to taxonomists for standard genome sequencing and annotation.</title>
        <authorList>
            <consortium name="The Broad Institute Genomics Platform"/>
            <consortium name="The Broad Institute Genome Sequencing Center for Infectious Disease"/>
            <person name="Wu L."/>
            <person name="Ma J."/>
        </authorList>
    </citation>
    <scope>NUCLEOTIDE SEQUENCE [LARGE SCALE GENOMIC DNA]</scope>
    <source>
        <strain evidence="3">KCTC 52344</strain>
    </source>
</reference>
<organism evidence="2 3">
    <name type="scientific">Emticicia soli</name>
    <dbReference type="NCBI Taxonomy" id="2027878"/>
    <lineage>
        <taxon>Bacteria</taxon>
        <taxon>Pseudomonadati</taxon>
        <taxon>Bacteroidota</taxon>
        <taxon>Cytophagia</taxon>
        <taxon>Cytophagales</taxon>
        <taxon>Leadbetterellaceae</taxon>
        <taxon>Emticicia</taxon>
    </lineage>
</organism>
<proteinExistence type="predicted"/>
<gene>
    <name evidence="2" type="ORF">ACFSR2_19560</name>
</gene>
<dbReference type="Proteomes" id="UP001597510">
    <property type="component" value="Unassembled WGS sequence"/>
</dbReference>
<feature type="domain" description="Spore protein YkvP/CgeB glycosyl transferase-like" evidence="1">
    <location>
        <begin position="235"/>
        <end position="360"/>
    </location>
</feature>
<evidence type="ECO:0000313" key="3">
    <source>
        <dbReference type="Proteomes" id="UP001597510"/>
    </source>
</evidence>
<keyword evidence="3" id="KW-1185">Reference proteome</keyword>
<dbReference type="Gene3D" id="3.40.50.2000">
    <property type="entry name" value="Glycogen Phosphorylase B"/>
    <property type="match status" value="1"/>
</dbReference>
<evidence type="ECO:0000313" key="2">
    <source>
        <dbReference type="EMBL" id="MFD2523104.1"/>
    </source>
</evidence>
<dbReference type="RefSeq" id="WP_340239361.1">
    <property type="nucleotide sequence ID" value="NZ_JBBEWC010000012.1"/>
</dbReference>
<dbReference type="SUPFAM" id="SSF53756">
    <property type="entry name" value="UDP-Glycosyltransferase/glycogen phosphorylase"/>
    <property type="match status" value="1"/>
</dbReference>
<evidence type="ECO:0000259" key="1">
    <source>
        <dbReference type="Pfam" id="PF13524"/>
    </source>
</evidence>
<dbReference type="EMBL" id="JBHULC010000027">
    <property type="protein sequence ID" value="MFD2523104.1"/>
    <property type="molecule type" value="Genomic_DNA"/>
</dbReference>
<dbReference type="Pfam" id="PF13524">
    <property type="entry name" value="Glyco_trans_1_2"/>
    <property type="match status" value="1"/>
</dbReference>
<dbReference type="InterPro" id="IPR055259">
    <property type="entry name" value="YkvP/CgeB_Glyco_trans-like"/>
</dbReference>
<protein>
    <submittedName>
        <fullName evidence="2">Glycosyltransferase family 1 protein</fullName>
    </submittedName>
</protein>
<name>A0ABW5JC25_9BACT</name>
<accession>A0ABW5JC25</accession>
<sequence>MENLNINDYEFPHDKQIVEVREEDNIDTLLCFSPVKWEGVFQRPQHLMSHAAKKWRVFYIEDPIFDTDTKVPDYDVKELKKHTGLFVVSIRLPETSSKVDTKNAMHKLLGKLCAEYKINNFGTWYYSPMGIQYTYELYPRVVVYDCTSPIRTAQPSLIDIENELISQSDLVFTNGNALFEAKQNWHPQVYNFPSSIDKEHFMQARLQLPEPADQEEILCPRLGLYGAIDECFDAELLRALAHRRPDWQFVVVGPVVGIDEDTLPKAENIHYLGEKSYQEMPSYISGWNAALILVSTDKTKQVQVPTRTPEYLAAFKPIVATPVADIISPYQEMGLVNVAENVFEFETAIEEVLSADKRKQWKKNIDEFLKTNSWDIMWQQMRHLIKTHIIN</sequence>
<comment type="caution">
    <text evidence="2">The sequence shown here is derived from an EMBL/GenBank/DDBJ whole genome shotgun (WGS) entry which is preliminary data.</text>
</comment>